<name>W9C4L6_SCLBF</name>
<comment type="caution">
    <text evidence="2">The sequence shown here is derived from an EMBL/GenBank/DDBJ whole genome shotgun (WGS) entry which is preliminary data.</text>
</comment>
<dbReference type="SMART" id="SM00225">
    <property type="entry name" value="BTB"/>
    <property type="match status" value="1"/>
</dbReference>
<dbReference type="Pfam" id="PF00651">
    <property type="entry name" value="BTB"/>
    <property type="match status" value="1"/>
</dbReference>
<sequence>MDIPPEFDLPQQQTILNALKNICRDYPAGGSVLRELLQNADDAQASEVKFILDESSYEKENLPPKLAQYQGPALLAFNNAEFKKEHFQSLSQVGNSLKMEDGSTTGKFGRGFNSVYNWTDSPSIVSGHLLQILDPHHAWSSGGNGYDFVKYSENPQVKAHMAVYQSLIKKLDQPFSGTIIRIPLRTADQARTSGISDRSITVSEMAQVLETFTESFSTEGLVFMKYVLKISVISTMTGVIEIEVMNSKSVQHNKNRVNNAIVSILENPAQAFDCTFELEVRYQIRQAKTHRRFLLHHSIQGSSMTEEIRKWSKNQKLVPWIAVAIPLLEEDSSNIHGSLFLVMPLPIPINQPAFIHGLFNISPDRARLYKSQDYSSQDQLPAKWNQWLFDSSIPHAWTKLLSHLALSFPPDPSFKYWPHKLDDPNNLSKDVLTHVLSLVRDQSLHVWHTANGYVSADSGLLASGNEPEDLKLALANARIPVVYLPNKLREEAKQLFLGLELEPRTLCKYLDNKNHLVTSWPQATRQQILEYLLLTLGSFKYGKNLALFPFEDGKCRSIHNHLAFVHRDEFEAELFVDEPQHNLDVGQFSQSILHNLQKRLKTSQFHPRIRHRSASDFRDYSLAFVFRKLGIDADMTVLDIDQISFVAKTWTWIQRNSDIFNDSLANLWLLPLANGKYRKLKPRSCCALIPPPGLLGDIVQRLGKDVTAYSPPVILPGAAGLDEVLLASLKNTKAGATLQVRNGEIFHFLLQWFGQSHVAIENTSDKDKIVIIECVARALEKHNEWKYTNDNMLCLQKLPIFQELAWETDGDRWYPTTTWVRIDAFKSTIGVLDGAIPLPQFKDYQFLDAQTTPIRKILGYQKLVCKSKIRLLEDHVIPAWRGLQKCTWSPSSKAQTAELMLQSYYDLSAQAQSGMTNLPIVPTQCIDGSSTSKFSTASALIDPGNEWLKSVFFSDEEVLPADKQYERYGSIFKKFGLRTNLDELFVYERVRKFASSTHSTEDVHIHAINLLRTPCSWSTSKATATKNKQFLNPKWLPATLPDGTTAMVSPNQCRGFEDKLRAGHRLPIVSLTVSYHWKDLLGWNKVLPDDILLAQLGEGIIKDDDAVVNSVLTYIKDNFRINAVSEELKHLRCVLTDKGTFVTAYKAFLSGCTRLGPFLGNIDAGFAKNHADILKAMGVRSKPGVKDILDVQAQIEQSGYPYKDSDIEVLLETMTIASRFPRTSLRGLKVLDRDSVLCPVEDIAYDDAALLSDRIVNKVRFTNSRISKQTADMLRIEPISERMKKGVLQLADDDDDEEDFHQCEAITTSISTTLDRYPIESTFKEYLANADDAKASAVHWMLDSRHHSTDNLLTEEMKDLQGPALLVHNDAVFRDIDFNGFKNVGLGSKREDKSSIGMFGRGSQTMFHFTDNPCLLSGDYLLILDPLQTCLPFNSNWQARKPGVKILLSKLKQLHPNQLVPFQNLWGYDADSDHYDGTIFRFPLRKHASPLREKQELPTINTVHLLLNLYFKEARISLLFLKGVEKLTFKGPDSEELSWSVKKKKSTSDYTVFFAKQMMGPDLIAIEDKWWIYSKMEETPSGEYQSRLRKNLEYGIAALVLSESNRETGSQNTPTPKIFSTLPLPEASDLPVHIHATFSLSGDRNTLITGGESSEAGGSKWNAWLLEEKLADAYFAFLEGLAQEIGTDVFRFWPHRYPRKESRLELLCKSFWEKLPNSSARLFPRRVANSDATNMTISETVFDFMQPTFSKQIAPVLQILQPNLSPYFPAHIFFNIQSTNVAKSIDRPELRKIFKSKRASKCLQEAMIDDPLLISNVLNEAIPVGECSTDELEQLDGCRLLPLADGTLGQLTRIQSPLFPNIPSYYVVTKSELKLFDFAKSLLVLKPQNDSCDRIGRIVKTKKFNVVDLALSHVPELLSIKSQGSRVANEETDKWLKSFWDYWNKSSSSATELLSTKPESFRSLPLFKATCNGVWEYYTISELGNLPAIIDPLDVSHKQLCGCIPGLYKFRPEFMPKSTAVAEMSLINQKAFGRFIDALRILGPDKASIKTLFTQLATRQASIESNQVDLIKLLRELVIEHVNAGNKSALDYLILLPIWPAYMPLSPSEKYIPASGAMYTKQPQLLAPWSKTLPDFIDFEAIGYSGAERCLLALKVISITAEKLIQSFGARDFPSALQATDEGVYTQFLSTLAGIVSIGKRDSSLIKTLSSLTLAADMTGKMHQPHELFDHNDEIFKAAFQDNNKYFLHDCVKAKEYDSLWFNTGLRRRGSNGCFKIHDYMECLRFLELLIQSSDYGTLVSPISTLNKRMKTILLPLIAPSSATHQFDHHDWKCLAAKSVFLVRKDNSREPSYRQENMNRISERSAAIPLAEVILHKYAAICWSNTPFVVLEPTSEILSRVPRHGEPFMIEVWKHLEHMVEISKTISLADIPNFLSDLYEIYDYLQSHLVRSKEYFDSFARSLNRTKLWLNLETTDPMSVTYKDLQSSWKPLEHLLLISSTDAPPYECIRPRLSPYEKLLRELGCKSIHHPTVELPASKSAQSLLSGLRSCRKGNKMTDIIFVAENIRFHAHRIVLACASSYCEASLSGRWPIDQEITLDMSAHSLRILIDTAYEEPIDWAEMTVDPEESSQDLEANDKKLDLLLDLHKGADYWLMPSLANQVEIKILEQSRLFIRLDNVGGYQATAAESNARVFERVCRRFCEENEVALRGWENAVALQIMEDDAS</sequence>
<dbReference type="PANTHER" id="PTHR46919">
    <property type="entry name" value="ZINC FINGER, C3HC4 TYPE (RING FINGER) FAMILY PROTEIN"/>
    <property type="match status" value="1"/>
</dbReference>
<dbReference type="SUPFAM" id="SSF55874">
    <property type="entry name" value="ATPase domain of HSP90 chaperone/DNA topoisomerase II/histidine kinase"/>
    <property type="match status" value="2"/>
</dbReference>
<dbReference type="Gene3D" id="3.30.710.10">
    <property type="entry name" value="Potassium Channel Kv1.1, Chain A"/>
    <property type="match status" value="1"/>
</dbReference>
<dbReference type="Gene3D" id="3.30.565.10">
    <property type="entry name" value="Histidine kinase-like ATPase, C-terminal domain"/>
    <property type="match status" value="1"/>
</dbReference>
<dbReference type="Proteomes" id="UP000019487">
    <property type="component" value="Unassembled WGS sequence"/>
</dbReference>
<dbReference type="SUPFAM" id="SSF54695">
    <property type="entry name" value="POZ domain"/>
    <property type="match status" value="1"/>
</dbReference>
<accession>W9C4L6</accession>
<dbReference type="InterPro" id="IPR058210">
    <property type="entry name" value="SACS/Nov_dom"/>
</dbReference>
<reference evidence="2 3" key="1">
    <citation type="journal article" date="2014" name="Genome Announc.">
        <title>Draft genome sequence of Sclerotinia borealis, a psychrophilic plant pathogenic fungus.</title>
        <authorList>
            <person name="Mardanov A.V."/>
            <person name="Beletsky A.V."/>
            <person name="Kadnikov V.V."/>
            <person name="Ignatov A.N."/>
            <person name="Ravin N.V."/>
        </authorList>
    </citation>
    <scope>NUCLEOTIDE SEQUENCE [LARGE SCALE GENOMIC DNA]</scope>
    <source>
        <strain evidence="3">F-4157</strain>
    </source>
</reference>
<dbReference type="PANTHER" id="PTHR46919:SF2">
    <property type="entry name" value="SACSIN"/>
    <property type="match status" value="1"/>
</dbReference>
<organism evidence="2 3">
    <name type="scientific">Sclerotinia borealis (strain F-4128)</name>
    <dbReference type="NCBI Taxonomy" id="1432307"/>
    <lineage>
        <taxon>Eukaryota</taxon>
        <taxon>Fungi</taxon>
        <taxon>Dikarya</taxon>
        <taxon>Ascomycota</taxon>
        <taxon>Pezizomycotina</taxon>
        <taxon>Leotiomycetes</taxon>
        <taxon>Helotiales</taxon>
        <taxon>Sclerotiniaceae</taxon>
        <taxon>Sclerotinia</taxon>
    </lineage>
</organism>
<dbReference type="InterPro" id="IPR011333">
    <property type="entry name" value="SKP1/BTB/POZ_sf"/>
</dbReference>
<evidence type="ECO:0000313" key="2">
    <source>
        <dbReference type="EMBL" id="ESZ90668.1"/>
    </source>
</evidence>
<dbReference type="HOGENOM" id="CLU_000417_1_0_1"/>
<feature type="domain" description="BTB" evidence="1">
    <location>
        <begin position="2558"/>
        <end position="2622"/>
    </location>
</feature>
<dbReference type="STRING" id="1432307.W9C4L6"/>
<evidence type="ECO:0000313" key="3">
    <source>
        <dbReference type="Proteomes" id="UP000019487"/>
    </source>
</evidence>
<dbReference type="OrthoDB" id="1262810at2759"/>
<dbReference type="InterPro" id="IPR000210">
    <property type="entry name" value="BTB/POZ_dom"/>
</dbReference>
<proteinExistence type="predicted"/>
<protein>
    <recommendedName>
        <fullName evidence="1">BTB domain-containing protein</fullName>
    </recommendedName>
</protein>
<keyword evidence="3" id="KW-1185">Reference proteome</keyword>
<dbReference type="InterPro" id="IPR036890">
    <property type="entry name" value="HATPase_C_sf"/>
</dbReference>
<dbReference type="EMBL" id="AYSA01000588">
    <property type="protein sequence ID" value="ESZ90668.1"/>
    <property type="molecule type" value="Genomic_DNA"/>
</dbReference>
<dbReference type="NCBIfam" id="NF047352">
    <property type="entry name" value="P_loop_sacsin"/>
    <property type="match status" value="1"/>
</dbReference>
<evidence type="ECO:0000259" key="1">
    <source>
        <dbReference type="PROSITE" id="PS50097"/>
    </source>
</evidence>
<dbReference type="CDD" id="cd18186">
    <property type="entry name" value="BTB_POZ_ZBTB_KLHL-like"/>
    <property type="match status" value="1"/>
</dbReference>
<dbReference type="Pfam" id="PF25794">
    <property type="entry name" value="SACS"/>
    <property type="match status" value="2"/>
</dbReference>
<gene>
    <name evidence="2" type="ORF">SBOR_8948</name>
</gene>
<dbReference type="PROSITE" id="PS50097">
    <property type="entry name" value="BTB"/>
    <property type="match status" value="1"/>
</dbReference>